<keyword evidence="3" id="KW-1185">Reference proteome</keyword>
<proteinExistence type="predicted"/>
<evidence type="ECO:0000313" key="3">
    <source>
        <dbReference type="Proteomes" id="UP001274830"/>
    </source>
</evidence>
<name>A0AAE0TUK9_9PEZI</name>
<organism evidence="2 3">
    <name type="scientific">Recurvomyces mirabilis</name>
    <dbReference type="NCBI Taxonomy" id="574656"/>
    <lineage>
        <taxon>Eukaryota</taxon>
        <taxon>Fungi</taxon>
        <taxon>Dikarya</taxon>
        <taxon>Ascomycota</taxon>
        <taxon>Pezizomycotina</taxon>
        <taxon>Dothideomycetes</taxon>
        <taxon>Dothideomycetidae</taxon>
        <taxon>Mycosphaerellales</taxon>
        <taxon>Teratosphaeriaceae</taxon>
        <taxon>Recurvomyces</taxon>
    </lineage>
</organism>
<accession>A0AAE0TUK9</accession>
<dbReference type="Pfam" id="PF00106">
    <property type="entry name" value="adh_short"/>
    <property type="match status" value="1"/>
</dbReference>
<dbReference type="AlphaFoldDB" id="A0AAE0TUK9"/>
<dbReference type="PANTHER" id="PTHR43157">
    <property type="entry name" value="PHOSPHATIDYLINOSITOL-GLYCAN BIOSYNTHESIS CLASS F PROTEIN-RELATED"/>
    <property type="match status" value="1"/>
</dbReference>
<gene>
    <name evidence="2" type="ORF">LTR78_008495</name>
</gene>
<keyword evidence="1" id="KW-0560">Oxidoreductase</keyword>
<dbReference type="InterPro" id="IPR036291">
    <property type="entry name" value="NAD(P)-bd_dom_sf"/>
</dbReference>
<dbReference type="EMBL" id="JAUTXT010000041">
    <property type="protein sequence ID" value="KAK3671573.1"/>
    <property type="molecule type" value="Genomic_DNA"/>
</dbReference>
<dbReference type="InterPro" id="IPR002347">
    <property type="entry name" value="SDR_fam"/>
</dbReference>
<dbReference type="Proteomes" id="UP001274830">
    <property type="component" value="Unassembled WGS sequence"/>
</dbReference>
<dbReference type="PRINTS" id="PR00081">
    <property type="entry name" value="GDHRDH"/>
</dbReference>
<dbReference type="PANTHER" id="PTHR43157:SF22">
    <property type="entry name" value="SHORT-CHAIN DEHYDROGENASE_REDUCTASE PHMF"/>
    <property type="match status" value="1"/>
</dbReference>
<evidence type="ECO:0000256" key="1">
    <source>
        <dbReference type="ARBA" id="ARBA00023002"/>
    </source>
</evidence>
<dbReference type="Gene3D" id="3.40.50.720">
    <property type="entry name" value="NAD(P)-binding Rossmann-like Domain"/>
    <property type="match status" value="1"/>
</dbReference>
<comment type="caution">
    <text evidence="2">The sequence shown here is derived from an EMBL/GenBank/DDBJ whole genome shotgun (WGS) entry which is preliminary data.</text>
</comment>
<sequence>MKLSPPIDTKPSLRGQTVLITGANVGLGFEAALKFVQLGADKVIMGVRSVERGEQAKQEIEHRSGRTGCLLVWQLDMLDYGSVQAFAERASSDLDRLDVVVLNAGVLMSKFEKSAHGWEKTLQVNLLSTILLALLLMPKLEASKTEKHTPVLEFVSSGNHMHLTSLDDQSSILDSFNAAEHYSFMRQYDHSKLFLEYAKAELARSSSGDVLAKPNVCVLSVCPGPVKTNLVRDFMSAWYLRLAVGMVGVLQRSPEEGARTYISGATSSLAVHGSFWQDDQVQGLAPLVEGDDGHARQAKVWGELVAALKTDVPSLVV</sequence>
<protein>
    <recommendedName>
        <fullName evidence="4">Short-chain dehydrogenase/reductase</fullName>
    </recommendedName>
</protein>
<reference evidence="2" key="1">
    <citation type="submission" date="2023-07" db="EMBL/GenBank/DDBJ databases">
        <title>Black Yeasts Isolated from many extreme environments.</title>
        <authorList>
            <person name="Coleine C."/>
            <person name="Stajich J.E."/>
            <person name="Selbmann L."/>
        </authorList>
    </citation>
    <scope>NUCLEOTIDE SEQUENCE</scope>
    <source>
        <strain evidence="2">CCFEE 5485</strain>
    </source>
</reference>
<dbReference type="GO" id="GO:0016491">
    <property type="term" value="F:oxidoreductase activity"/>
    <property type="evidence" value="ECO:0007669"/>
    <property type="project" value="UniProtKB-KW"/>
</dbReference>
<dbReference type="SUPFAM" id="SSF51735">
    <property type="entry name" value="NAD(P)-binding Rossmann-fold domains"/>
    <property type="match status" value="1"/>
</dbReference>
<evidence type="ECO:0000313" key="2">
    <source>
        <dbReference type="EMBL" id="KAK3671573.1"/>
    </source>
</evidence>
<evidence type="ECO:0008006" key="4">
    <source>
        <dbReference type="Google" id="ProtNLM"/>
    </source>
</evidence>